<dbReference type="EMBL" id="JQBY01000015">
    <property type="protein sequence ID" value="KRN82079.1"/>
    <property type="molecule type" value="Genomic_DNA"/>
</dbReference>
<sequence length="53" mass="6100">MVLILVSGYNSHCKEIEFALHKAHFGSIAKEEKIWLLYILHRVALLAEKHELG</sequence>
<reference evidence="1 2" key="1">
    <citation type="journal article" date="2015" name="Genome Announc.">
        <title>Expanding the biotechnology potential of lactobacilli through comparative genomics of 213 strains and associated genera.</title>
        <authorList>
            <person name="Sun Z."/>
            <person name="Harris H.M."/>
            <person name="McCann A."/>
            <person name="Guo C."/>
            <person name="Argimon S."/>
            <person name="Zhang W."/>
            <person name="Yang X."/>
            <person name="Jeffery I.B."/>
            <person name="Cooney J.C."/>
            <person name="Kagawa T.F."/>
            <person name="Liu W."/>
            <person name="Song Y."/>
            <person name="Salvetti E."/>
            <person name="Wrobel A."/>
            <person name="Rasinkangas P."/>
            <person name="Parkhill J."/>
            <person name="Rea M.C."/>
            <person name="O'Sullivan O."/>
            <person name="Ritari J."/>
            <person name="Douillard F.P."/>
            <person name="Paul Ross R."/>
            <person name="Yang R."/>
            <person name="Briner A.E."/>
            <person name="Felis G.E."/>
            <person name="de Vos W.M."/>
            <person name="Barrangou R."/>
            <person name="Klaenhammer T.R."/>
            <person name="Caufield P.W."/>
            <person name="Cui Y."/>
            <person name="Zhang H."/>
            <person name="O'Toole P.W."/>
        </authorList>
    </citation>
    <scope>NUCLEOTIDE SEQUENCE [LARGE SCALE GENOMIC DNA]</scope>
    <source>
        <strain evidence="1 2">DSM 22301</strain>
    </source>
</reference>
<organism evidence="1 2">
    <name type="scientific">Pediococcus ethanolidurans</name>
    <dbReference type="NCBI Taxonomy" id="319653"/>
    <lineage>
        <taxon>Bacteria</taxon>
        <taxon>Bacillati</taxon>
        <taxon>Bacillota</taxon>
        <taxon>Bacilli</taxon>
        <taxon>Lactobacillales</taxon>
        <taxon>Lactobacillaceae</taxon>
        <taxon>Pediococcus</taxon>
    </lineage>
</organism>
<dbReference type="AlphaFoldDB" id="A0A0R2JXY7"/>
<accession>A0A0R2JXY7</accession>
<protein>
    <submittedName>
        <fullName evidence="1">Uncharacterized protein</fullName>
    </submittedName>
</protein>
<dbReference type="Proteomes" id="UP000051749">
    <property type="component" value="Unassembled WGS sequence"/>
</dbReference>
<gene>
    <name evidence="1" type="ORF">IV87_GL000579</name>
</gene>
<name>A0A0R2JXY7_9LACO</name>
<evidence type="ECO:0000313" key="1">
    <source>
        <dbReference type="EMBL" id="KRN82079.1"/>
    </source>
</evidence>
<proteinExistence type="predicted"/>
<comment type="caution">
    <text evidence="1">The sequence shown here is derived from an EMBL/GenBank/DDBJ whole genome shotgun (WGS) entry which is preliminary data.</text>
</comment>
<evidence type="ECO:0000313" key="2">
    <source>
        <dbReference type="Proteomes" id="UP000051749"/>
    </source>
</evidence>